<keyword evidence="1" id="KW-1185">Reference proteome</keyword>
<evidence type="ECO:0000313" key="1">
    <source>
        <dbReference type="Proteomes" id="UP000000437"/>
    </source>
</evidence>
<evidence type="ECO:0000313" key="2">
    <source>
        <dbReference type="RefSeq" id="XP_073790012.1"/>
    </source>
</evidence>
<reference evidence="2" key="1">
    <citation type="submission" date="2025-08" db="UniProtKB">
        <authorList>
            <consortium name="RefSeq"/>
        </authorList>
    </citation>
    <scope>IDENTIFICATION</scope>
    <source>
        <strain evidence="2">Tuebingen</strain>
        <tissue evidence="2">Fibroblasts and whole tissue</tissue>
    </source>
</reference>
<gene>
    <name evidence="2" type="primary">prkg3</name>
</gene>
<accession>A0AC58I722</accession>
<sequence>MRGCSCAWMQEAPRWVEHQVNDLHPPGRSLCQNAHRSGGSESLSDQCHAALVKLNLLRPMEAQLKKLRQMLEKECQLSQELKNQNQDLKRQLEHKEKHLQALQERLDQLDCTTQRTSNELPKVWQGRAAVMAPEQVPEVLDITANRVQKTSSETSQIVKAIGKNDFLRRLDEEQISMMVDLMKVLDCRAGDEIIKEGTEGDSMYIVAAGELKVTQAGRDLRILSLGDMFGELAILYNCKRTASVKAISAVKLWCIERQTYRSIMTNKSKMKREQLMGFLKTARTLKALNDVQLSKIIDSMEEVRFQDNEVIVREGAEGNTFYIILKGEVLVTKKVNGQQKTIRKMGEGEHFGELALIREILRTATCTAVGVVICFSIDKEVFEETIPFESLELHDDANVSEIDEKPEKARPETSLKLKDLVPVLYQEGSYQGDPVTLGIGGFGKVELVTTLEHRKYFAMKRISKQHVVAKKQEAHILLEKKILQGIRCDFIVRLHAAFKDSRYVYMIMEFCPGGEIWTKLKEAGRFEEKIAVFITACVVEAYAYLHNKGILYRDLKPENLMLDSKGYVKLVDFGFAKELSRGEKTYSFCGTPEYISPEIIQNQGHDIAADFWSLGVLIYELLVGSPPFSSSEPQKIYAKILDGVLNFPSYMGEGAKSIISKLCRLRPGQRLGNTKNGIKDVRHHRWFNSINWHKLRMGQLEAPTVRLIRKGPCYINFDRFPYDKTQAEEEFSGWDCDF</sequence>
<dbReference type="RefSeq" id="XP_073790012.1">
    <property type="nucleotide sequence ID" value="XM_073933911.1"/>
</dbReference>
<proteinExistence type="predicted"/>
<dbReference type="Proteomes" id="UP000000437">
    <property type="component" value="Chromosome 20"/>
</dbReference>
<name>A0AC58I722_DANRE</name>
<keyword evidence="2" id="KW-0808">Transferase</keyword>
<protein>
    <submittedName>
        <fullName evidence="2">cGMP-dependent protein kinase 1 isoform X1</fullName>
    </submittedName>
</protein>
<keyword evidence="2" id="KW-0418">Kinase</keyword>
<organism evidence="1 2">
    <name type="scientific">Danio rerio</name>
    <name type="common">Zebrafish</name>
    <name type="synonym">Brachydanio rerio</name>
    <dbReference type="NCBI Taxonomy" id="7955"/>
    <lineage>
        <taxon>Eukaryota</taxon>
        <taxon>Metazoa</taxon>
        <taxon>Chordata</taxon>
        <taxon>Craniata</taxon>
        <taxon>Vertebrata</taxon>
        <taxon>Euteleostomi</taxon>
        <taxon>Actinopterygii</taxon>
        <taxon>Neopterygii</taxon>
        <taxon>Teleostei</taxon>
        <taxon>Ostariophysi</taxon>
        <taxon>Cypriniformes</taxon>
        <taxon>Danionidae</taxon>
        <taxon>Danioninae</taxon>
        <taxon>Danio</taxon>
    </lineage>
</organism>